<organism evidence="3 4">
    <name type="scientific">Romanomermis culicivorax</name>
    <name type="common">Nematode worm</name>
    <dbReference type="NCBI Taxonomy" id="13658"/>
    <lineage>
        <taxon>Eukaryota</taxon>
        <taxon>Metazoa</taxon>
        <taxon>Ecdysozoa</taxon>
        <taxon>Nematoda</taxon>
        <taxon>Enoplea</taxon>
        <taxon>Dorylaimia</taxon>
        <taxon>Mermithida</taxon>
        <taxon>Mermithoidea</taxon>
        <taxon>Mermithidae</taxon>
        <taxon>Romanomermis</taxon>
    </lineage>
</organism>
<evidence type="ECO:0000256" key="1">
    <source>
        <dbReference type="SAM" id="MobiDB-lite"/>
    </source>
</evidence>
<keyword evidence="2" id="KW-0812">Transmembrane</keyword>
<reference evidence="4" key="1">
    <citation type="submission" date="2022-11" db="UniProtKB">
        <authorList>
            <consortium name="WormBaseParasite"/>
        </authorList>
    </citation>
    <scope>IDENTIFICATION</scope>
</reference>
<dbReference type="WBParaSite" id="nRc.2.0.1.t41322-RA">
    <property type="protein sequence ID" value="nRc.2.0.1.t41322-RA"/>
    <property type="gene ID" value="nRc.2.0.1.g41322"/>
</dbReference>
<protein>
    <submittedName>
        <fullName evidence="4">Uncharacterized protein</fullName>
    </submittedName>
</protein>
<evidence type="ECO:0000313" key="3">
    <source>
        <dbReference type="Proteomes" id="UP000887565"/>
    </source>
</evidence>
<evidence type="ECO:0000256" key="2">
    <source>
        <dbReference type="SAM" id="Phobius"/>
    </source>
</evidence>
<evidence type="ECO:0000313" key="4">
    <source>
        <dbReference type="WBParaSite" id="nRc.2.0.1.t41322-RA"/>
    </source>
</evidence>
<keyword evidence="2" id="KW-1133">Transmembrane helix</keyword>
<feature type="transmembrane region" description="Helical" evidence="2">
    <location>
        <begin position="52"/>
        <end position="71"/>
    </location>
</feature>
<proteinExistence type="predicted"/>
<feature type="compositionally biased region" description="Polar residues" evidence="1">
    <location>
        <begin position="1"/>
        <end position="39"/>
    </location>
</feature>
<dbReference type="AlphaFoldDB" id="A0A915KR05"/>
<feature type="region of interest" description="Disordered" evidence="1">
    <location>
        <begin position="1"/>
        <end position="41"/>
    </location>
</feature>
<keyword evidence="2" id="KW-0472">Membrane</keyword>
<keyword evidence="3" id="KW-1185">Reference proteome</keyword>
<sequence>MEEQNLQSKPQQTTVNDVAPKITQTEPASTINGQTSTTIRPPKTSFFTEGRLHFLGIGVILVGIFGAYYQLNKMRGVDIFNMKFKKDPASEFRRNMEEMRRKREEYDKLPREFRR</sequence>
<dbReference type="Proteomes" id="UP000887565">
    <property type="component" value="Unplaced"/>
</dbReference>
<name>A0A915KR05_ROMCU</name>
<accession>A0A915KR05</accession>